<dbReference type="AlphaFoldDB" id="A0A833LYH8"/>
<comment type="caution">
    <text evidence="6">The sequence shown here is derived from an EMBL/GenBank/DDBJ whole genome shotgun (WGS) entry which is preliminary data.</text>
</comment>
<dbReference type="InterPro" id="IPR003439">
    <property type="entry name" value="ABC_transporter-like_ATP-bd"/>
</dbReference>
<dbReference type="PANTHER" id="PTHR43335:SF4">
    <property type="entry name" value="ABC TRANSPORTER, ATP-BINDING PROTEIN"/>
    <property type="match status" value="1"/>
</dbReference>
<evidence type="ECO:0000256" key="1">
    <source>
        <dbReference type="ARBA" id="ARBA00005417"/>
    </source>
</evidence>
<evidence type="ECO:0000259" key="5">
    <source>
        <dbReference type="PROSITE" id="PS50893"/>
    </source>
</evidence>
<dbReference type="SUPFAM" id="SSF52540">
    <property type="entry name" value="P-loop containing nucleoside triphosphate hydrolases"/>
    <property type="match status" value="1"/>
</dbReference>
<dbReference type="CDD" id="cd03230">
    <property type="entry name" value="ABC_DR_subfamily_A"/>
    <property type="match status" value="1"/>
</dbReference>
<organism evidence="6 7">
    <name type="scientific">Leptonema illini</name>
    <dbReference type="NCBI Taxonomy" id="183"/>
    <lineage>
        <taxon>Bacteria</taxon>
        <taxon>Pseudomonadati</taxon>
        <taxon>Spirochaetota</taxon>
        <taxon>Spirochaetia</taxon>
        <taxon>Leptospirales</taxon>
        <taxon>Leptospiraceae</taxon>
        <taxon>Leptonema</taxon>
    </lineage>
</organism>
<reference evidence="6 7" key="1">
    <citation type="submission" date="2019-10" db="EMBL/GenBank/DDBJ databases">
        <title>Extracellular Electron Transfer in a Candidatus Methanoperedens spp. Enrichment Culture.</title>
        <authorList>
            <person name="Berger S."/>
            <person name="Rangel Shaw D."/>
            <person name="Berben T."/>
            <person name="In 'T Zandt M."/>
            <person name="Frank J."/>
            <person name="Reimann J."/>
            <person name="Jetten M.S.M."/>
            <person name="Welte C.U."/>
        </authorList>
    </citation>
    <scope>NUCLEOTIDE SEQUENCE [LARGE SCALE GENOMIC DNA]</scope>
    <source>
        <strain evidence="6">SB12</strain>
    </source>
</reference>
<evidence type="ECO:0000313" key="6">
    <source>
        <dbReference type="EMBL" id="KAB2931958.1"/>
    </source>
</evidence>
<dbReference type="Pfam" id="PF00005">
    <property type="entry name" value="ABC_tran"/>
    <property type="match status" value="1"/>
</dbReference>
<keyword evidence="2" id="KW-0813">Transport</keyword>
<dbReference type="InterPro" id="IPR003593">
    <property type="entry name" value="AAA+_ATPase"/>
</dbReference>
<dbReference type="GO" id="GO:0016887">
    <property type="term" value="F:ATP hydrolysis activity"/>
    <property type="evidence" value="ECO:0007669"/>
    <property type="project" value="InterPro"/>
</dbReference>
<evidence type="ECO:0000256" key="4">
    <source>
        <dbReference type="ARBA" id="ARBA00022840"/>
    </source>
</evidence>
<accession>A0A833LYH8</accession>
<name>A0A833LYH8_9LEPT</name>
<keyword evidence="3" id="KW-0547">Nucleotide-binding</keyword>
<dbReference type="Proteomes" id="UP000460298">
    <property type="component" value="Unassembled WGS sequence"/>
</dbReference>
<comment type="similarity">
    <text evidence="1">Belongs to the ABC transporter superfamily.</text>
</comment>
<feature type="domain" description="ABC transporter" evidence="5">
    <location>
        <begin position="2"/>
        <end position="237"/>
    </location>
</feature>
<evidence type="ECO:0000313" key="7">
    <source>
        <dbReference type="Proteomes" id="UP000460298"/>
    </source>
</evidence>
<dbReference type="PANTHER" id="PTHR43335">
    <property type="entry name" value="ABC TRANSPORTER, ATP-BINDING PROTEIN"/>
    <property type="match status" value="1"/>
</dbReference>
<evidence type="ECO:0000256" key="3">
    <source>
        <dbReference type="ARBA" id="ARBA00022741"/>
    </source>
</evidence>
<proteinExistence type="inferred from homology"/>
<dbReference type="PROSITE" id="PS50893">
    <property type="entry name" value="ABC_TRANSPORTER_2"/>
    <property type="match status" value="1"/>
</dbReference>
<dbReference type="SMART" id="SM00382">
    <property type="entry name" value="AAA"/>
    <property type="match status" value="1"/>
</dbReference>
<evidence type="ECO:0000256" key="2">
    <source>
        <dbReference type="ARBA" id="ARBA00022448"/>
    </source>
</evidence>
<dbReference type="InterPro" id="IPR027417">
    <property type="entry name" value="P-loop_NTPase"/>
</dbReference>
<dbReference type="EMBL" id="WBUI01000011">
    <property type="protein sequence ID" value="KAB2931958.1"/>
    <property type="molecule type" value="Genomic_DNA"/>
</dbReference>
<sequence length="308" mass="34446">MLEVRNLTVQYDRFRAVDDLSFSVGPQSGITALLGPNGAGKTTTMRAITGYLQPTSGEIDICGIRRDSSDPTDSDLAIKRRIGYLPETTPLYNEMLVSEFIEFSGRARGIEGDALEKAARTMVERLELGSHFFTPLGLLSKGFRQRVALAATLLHDPDVIILDEPTSGLDPNQIQSIRALIKELGRDRTLILSTHILQEVDDICERAIIINRGRIVADRSVAELKESNRYMLVGRHTSDIAAALKATQLVSDVESEPLEDGWMRYTCSLKVEPEKFFSAVRQEPFEIREFTPVSRSMNEIFRELTQEA</sequence>
<dbReference type="GO" id="GO:0005524">
    <property type="term" value="F:ATP binding"/>
    <property type="evidence" value="ECO:0007669"/>
    <property type="project" value="UniProtKB-KW"/>
</dbReference>
<protein>
    <submittedName>
        <fullName evidence="6">ATP-binding cassette domain-containing protein</fullName>
    </submittedName>
</protein>
<gene>
    <name evidence="6" type="ORF">F9K24_11780</name>
</gene>
<dbReference type="Gene3D" id="3.40.50.300">
    <property type="entry name" value="P-loop containing nucleotide triphosphate hydrolases"/>
    <property type="match status" value="1"/>
</dbReference>
<keyword evidence="4 6" id="KW-0067">ATP-binding</keyword>